<dbReference type="OrthoDB" id="2194542at2"/>
<evidence type="ECO:0000313" key="3">
    <source>
        <dbReference type="EMBL" id="SMB96097.1"/>
    </source>
</evidence>
<evidence type="ECO:0000313" key="4">
    <source>
        <dbReference type="Proteomes" id="UP000192731"/>
    </source>
</evidence>
<feature type="domain" description="Putative amidase" evidence="2">
    <location>
        <begin position="212"/>
        <end position="371"/>
    </location>
</feature>
<feature type="transmembrane region" description="Helical" evidence="1">
    <location>
        <begin position="12"/>
        <end position="30"/>
    </location>
</feature>
<evidence type="ECO:0000259" key="2">
    <source>
        <dbReference type="Pfam" id="PF12671"/>
    </source>
</evidence>
<dbReference type="Pfam" id="PF12671">
    <property type="entry name" value="Amidase_6"/>
    <property type="match status" value="1"/>
</dbReference>
<reference evidence="3 4" key="1">
    <citation type="submission" date="2017-04" db="EMBL/GenBank/DDBJ databases">
        <authorList>
            <person name="Afonso C.L."/>
            <person name="Miller P.J."/>
            <person name="Scott M.A."/>
            <person name="Spackman E."/>
            <person name="Goraichik I."/>
            <person name="Dimitrov K.M."/>
            <person name="Suarez D.L."/>
            <person name="Swayne D.E."/>
        </authorList>
    </citation>
    <scope>NUCLEOTIDE SEQUENCE [LARGE SCALE GENOMIC DNA]</scope>
    <source>
        <strain evidence="3 4">DSM 11270</strain>
    </source>
</reference>
<proteinExistence type="predicted"/>
<gene>
    <name evidence="3" type="ORF">SAMN00017405_1456</name>
</gene>
<dbReference type="RefSeq" id="WP_084054309.1">
    <property type="nucleotide sequence ID" value="NZ_FWWT01000023.1"/>
</dbReference>
<keyword evidence="1" id="KW-0812">Transmembrane</keyword>
<keyword evidence="1" id="KW-1133">Transmembrane helix</keyword>
<keyword evidence="4" id="KW-1185">Reference proteome</keyword>
<accession>A0A1W1VRW0</accession>
<dbReference type="PANTHER" id="PTHR40032:SF1">
    <property type="entry name" value="EXPORTED PROTEIN"/>
    <property type="match status" value="1"/>
</dbReference>
<evidence type="ECO:0000256" key="1">
    <source>
        <dbReference type="SAM" id="Phobius"/>
    </source>
</evidence>
<dbReference type="EMBL" id="FWWT01000023">
    <property type="protein sequence ID" value="SMB96097.1"/>
    <property type="molecule type" value="Genomic_DNA"/>
</dbReference>
<dbReference type="PANTHER" id="PTHR40032">
    <property type="entry name" value="EXPORTED PROTEIN-RELATED"/>
    <property type="match status" value="1"/>
</dbReference>
<dbReference type="Proteomes" id="UP000192731">
    <property type="component" value="Unassembled WGS sequence"/>
</dbReference>
<organism evidence="3 4">
    <name type="scientific">Desulfonispora thiosulfatigenes DSM 11270</name>
    <dbReference type="NCBI Taxonomy" id="656914"/>
    <lineage>
        <taxon>Bacteria</taxon>
        <taxon>Bacillati</taxon>
        <taxon>Bacillota</taxon>
        <taxon>Clostridia</taxon>
        <taxon>Eubacteriales</taxon>
        <taxon>Peptococcaceae</taxon>
        <taxon>Desulfonispora</taxon>
    </lineage>
</organism>
<keyword evidence="1" id="KW-0472">Membrane</keyword>
<protein>
    <submittedName>
        <fullName evidence="3">Putative amidase domain-containing protein</fullName>
    </submittedName>
</protein>
<dbReference type="InterPro" id="IPR024301">
    <property type="entry name" value="Amidase_6"/>
</dbReference>
<dbReference type="AlphaFoldDB" id="A0A1W1VRW0"/>
<sequence>MIFLVNLRKIIIYCSLITICLVVGLGLYLYNPSIITSTSICNVEKDQIELKIKEIIDLRNKALLENNKKHLDNFYYLEHRHGLWAYEHNLMKMEYLQKWTQKQGIQLKKIDSEVILKSAKRKEKDIGVSLLVSTEYKYVYEDEPDKENSFRLGAYHYLDITPGEGDDKWVIKRQWYLDPLATVLDVDPDKIKENQEFVLTNEGDNLTDLNERRIMAVEYADKYCGAASLPQYEFKYNPEYINHNGLGGDCTNFASQVLYEGGKFSKDGAWNYKNGKGSKAWLNAHGFNNYMLYSGKASRIAYGDYEQVFKPSFKLLPGDYIAYEEKGKVVHISVVTGRDSKGYTLVNSHNSDRFRVPWDIGWNIKGIKFSLVRVHY</sequence>
<dbReference type="STRING" id="656914.SAMN00017405_1456"/>
<name>A0A1W1VRW0_DESTI</name>